<gene>
    <name evidence="1" type="ORF">SAMN05421802_11927</name>
</gene>
<keyword evidence="1" id="KW-0808">Transferase</keyword>
<dbReference type="InterPro" id="IPR014942">
    <property type="entry name" value="AbiEii"/>
</dbReference>
<comment type="caution">
    <text evidence="1">The sequence shown here is derived from an EMBL/GenBank/DDBJ whole genome shotgun (WGS) entry which is preliminary data.</text>
</comment>
<evidence type="ECO:0000313" key="2">
    <source>
        <dbReference type="Proteomes" id="UP000185547"/>
    </source>
</evidence>
<organism evidence="1 2">
    <name type="scientific">Corynebacterium afermentans</name>
    <dbReference type="NCBI Taxonomy" id="38286"/>
    <lineage>
        <taxon>Bacteria</taxon>
        <taxon>Bacillati</taxon>
        <taxon>Actinomycetota</taxon>
        <taxon>Actinomycetes</taxon>
        <taxon>Mycobacteriales</taxon>
        <taxon>Corynebacteriaceae</taxon>
        <taxon>Corynebacterium</taxon>
    </lineage>
</organism>
<dbReference type="GO" id="GO:0016740">
    <property type="term" value="F:transferase activity"/>
    <property type="evidence" value="ECO:0007669"/>
    <property type="project" value="UniProtKB-KW"/>
</dbReference>
<evidence type="ECO:0000313" key="1">
    <source>
        <dbReference type="EMBL" id="SIQ57583.1"/>
    </source>
</evidence>
<proteinExistence type="predicted"/>
<dbReference type="OrthoDB" id="4084402at2"/>
<dbReference type="EMBL" id="FTMH01000019">
    <property type="protein sequence ID" value="SIQ57583.1"/>
    <property type="molecule type" value="Genomic_DNA"/>
</dbReference>
<dbReference type="AlphaFoldDB" id="A0A9X8WJ14"/>
<keyword evidence="2" id="KW-1185">Reference proteome</keyword>
<dbReference type="Proteomes" id="UP000185547">
    <property type="component" value="Unassembled WGS sequence"/>
</dbReference>
<reference evidence="1 2" key="1">
    <citation type="submission" date="2017-01" db="EMBL/GenBank/DDBJ databases">
        <authorList>
            <person name="Varghese N."/>
            <person name="Submissions S."/>
        </authorList>
    </citation>
    <scope>NUCLEOTIDE SEQUENCE [LARGE SCALE GENOMIC DNA]</scope>
    <source>
        <strain evidence="1 2">DSM 44280</strain>
    </source>
</reference>
<dbReference type="Pfam" id="PF08843">
    <property type="entry name" value="AbiEii"/>
    <property type="match status" value="1"/>
</dbReference>
<accession>A0A9X8WJ14</accession>
<sequence>MVTSRRENKERQKKLNQAIAKRAKDCGLPSDLIRYQIAFEGFLERVFQAGSDEWVLKGGASLLMRNGEGRTTTDVDLARIPRLGPLESIEAEMHEIARRPGQGSLSYRVRSMRQKRVGGDDGYRGPTYEVSLDAMMGPVVFQAFSLDLTEQRHTQEPHERVEVDPTLGKLSSEYLKPFAVYATAIESQLADKICAMREEHRSGDSNRYHDLADIITILLTRPISAEKLESACRHEARRRGIETPTEMWAPPSWEKNFSAHAATYFGLPDEYRDYPAAMSYVSEVLDPALSGDLGESYWNPDRQRWGEST</sequence>
<protein>
    <submittedName>
        <fullName evidence="1">Nucleotidyl transferase AbiEii toxin, Type IV TA system</fullName>
    </submittedName>
</protein>
<name>A0A9X8WJ14_9CORY</name>
<dbReference type="RefSeq" id="WP_063938049.1">
    <property type="nucleotide sequence ID" value="NZ_FTMH01000019.1"/>
</dbReference>